<dbReference type="Proteomes" id="UP000887577">
    <property type="component" value="Unplaced"/>
</dbReference>
<reference evidence="2" key="1">
    <citation type="submission" date="2022-11" db="UniProtKB">
        <authorList>
            <consortium name="WormBaseParasite"/>
        </authorList>
    </citation>
    <scope>IDENTIFICATION</scope>
</reference>
<organism evidence="1 2">
    <name type="scientific">Panagrolaimus superbus</name>
    <dbReference type="NCBI Taxonomy" id="310955"/>
    <lineage>
        <taxon>Eukaryota</taxon>
        <taxon>Metazoa</taxon>
        <taxon>Ecdysozoa</taxon>
        <taxon>Nematoda</taxon>
        <taxon>Chromadorea</taxon>
        <taxon>Rhabditida</taxon>
        <taxon>Tylenchina</taxon>
        <taxon>Panagrolaimomorpha</taxon>
        <taxon>Panagrolaimoidea</taxon>
        <taxon>Panagrolaimidae</taxon>
        <taxon>Panagrolaimus</taxon>
    </lineage>
</organism>
<protein>
    <submittedName>
        <fullName evidence="2">Maturase K</fullName>
    </submittedName>
</protein>
<dbReference type="AlphaFoldDB" id="A0A914YZF5"/>
<evidence type="ECO:0000313" key="2">
    <source>
        <dbReference type="WBParaSite" id="PSU_v2.g5881.t1"/>
    </source>
</evidence>
<dbReference type="WBParaSite" id="PSU_v2.g5881.t1">
    <property type="protein sequence ID" value="PSU_v2.g5881.t1"/>
    <property type="gene ID" value="PSU_v2.g5881"/>
</dbReference>
<evidence type="ECO:0000313" key="1">
    <source>
        <dbReference type="Proteomes" id="UP000887577"/>
    </source>
</evidence>
<sequence length="340" mass="39703">MACVNQDLLFDIGKLLFEDGNRKDFFKFALSGKEPFQAMKKYFSTFTILELYDNYYVIGREEEKCLTYKFRNDEPHSKFLLYHVGNCVQKLHIKAYFIKRQLYQLLFDKIVAKKQLISFSAAPSCDTTFLNEFLPKFSSTLKNVIIPNIKMTRILRDTLNLDTLTISCQSFFSFVSFCCKTSTLVINNGLLPLSKWIPDSDKISPFLSSIKEITFNETEFHITVASLFKITKYFSSLESLNFIISIEESVSRVATTERKIKWSIAELVEVMNVKNILIPEKVTFFFYKSIKATIPDLCHWKKYFIGFDYDETNSDFYCFRKLYQTADSSQTKTFEIQIAN</sequence>
<name>A0A914YZF5_9BILA</name>
<accession>A0A914YZF5</accession>
<keyword evidence="1" id="KW-1185">Reference proteome</keyword>
<proteinExistence type="predicted"/>